<evidence type="ECO:0000313" key="6">
    <source>
        <dbReference type="Proteomes" id="UP000189818"/>
    </source>
</evidence>
<keyword evidence="2 5" id="KW-0238">DNA-binding</keyword>
<organism evidence="5 6">
    <name type="scientific">Rhizorhabdus histidinilytica</name>
    <dbReference type="NCBI Taxonomy" id="439228"/>
    <lineage>
        <taxon>Bacteria</taxon>
        <taxon>Pseudomonadati</taxon>
        <taxon>Pseudomonadota</taxon>
        <taxon>Alphaproteobacteria</taxon>
        <taxon>Sphingomonadales</taxon>
        <taxon>Sphingomonadaceae</taxon>
        <taxon>Rhizorhabdus</taxon>
    </lineage>
</organism>
<dbReference type="GO" id="GO:0003700">
    <property type="term" value="F:DNA-binding transcription factor activity"/>
    <property type="evidence" value="ECO:0007669"/>
    <property type="project" value="InterPro"/>
</dbReference>
<evidence type="ECO:0000259" key="4">
    <source>
        <dbReference type="PROSITE" id="PS01124"/>
    </source>
</evidence>
<dbReference type="Pfam" id="PF14525">
    <property type="entry name" value="AraC_binding_2"/>
    <property type="match status" value="1"/>
</dbReference>
<dbReference type="SMART" id="SM00342">
    <property type="entry name" value="HTH_ARAC"/>
    <property type="match status" value="1"/>
</dbReference>
<dbReference type="GO" id="GO:0043565">
    <property type="term" value="F:sequence-specific DNA binding"/>
    <property type="evidence" value="ECO:0007669"/>
    <property type="project" value="InterPro"/>
</dbReference>
<dbReference type="PROSITE" id="PS00041">
    <property type="entry name" value="HTH_ARAC_FAMILY_1"/>
    <property type="match status" value="1"/>
</dbReference>
<dbReference type="Gene3D" id="1.10.10.60">
    <property type="entry name" value="Homeodomain-like"/>
    <property type="match status" value="1"/>
</dbReference>
<dbReference type="SUPFAM" id="SSF46689">
    <property type="entry name" value="Homeodomain-like"/>
    <property type="match status" value="2"/>
</dbReference>
<dbReference type="InterPro" id="IPR035418">
    <property type="entry name" value="AraC-bd_2"/>
</dbReference>
<sequence>MAGDPTLGMPAGAAQRPREMRAGFAAFASEDIFEVREHIAQTYCPHDLAVARRGDALDAWLNHRRLAKLGIGAMAYGAEVAIERIEDQDMLLLMHPTAGAAEIGTAVETIDSHARRASVVDTGELRRMRWSEDCVQRVVQISNAVLDRHATMMIGRPLSRKLRFAADMPVGAGDADWWHYASLLCLEVSAEAQGQAVIDSLETLLILKLLESHPSNYSDQLRPQRCKIAPQHVRKVEQYIIAHADRPITLEQLVEVSGVSARALFDGFRRFRGTSPMVFLKSVRLERARDDLRNALPGETVTEIACRWGFYQFGRFAAQYRRLFGELPSETLRKLN</sequence>
<dbReference type="InterPro" id="IPR009057">
    <property type="entry name" value="Homeodomain-like_sf"/>
</dbReference>
<proteinExistence type="predicted"/>
<protein>
    <submittedName>
        <fullName evidence="5">AraC-type DNA-binding protein</fullName>
    </submittedName>
</protein>
<dbReference type="Pfam" id="PF12833">
    <property type="entry name" value="HTH_18"/>
    <property type="match status" value="1"/>
</dbReference>
<dbReference type="PANTHER" id="PTHR46796">
    <property type="entry name" value="HTH-TYPE TRANSCRIPTIONAL ACTIVATOR RHAS-RELATED"/>
    <property type="match status" value="1"/>
</dbReference>
<evidence type="ECO:0000256" key="2">
    <source>
        <dbReference type="ARBA" id="ARBA00023125"/>
    </source>
</evidence>
<dbReference type="RefSeq" id="WP_235862620.1">
    <property type="nucleotide sequence ID" value="NZ_FUYM01000003.1"/>
</dbReference>
<dbReference type="EMBL" id="FUYM01000003">
    <property type="protein sequence ID" value="SKB47470.1"/>
    <property type="molecule type" value="Genomic_DNA"/>
</dbReference>
<keyword evidence="6" id="KW-1185">Reference proteome</keyword>
<keyword evidence="1" id="KW-0805">Transcription regulation</keyword>
<dbReference type="AlphaFoldDB" id="A0A1T5BKE7"/>
<accession>A0A1T5BKE7</accession>
<dbReference type="InterPro" id="IPR050204">
    <property type="entry name" value="AraC_XylS_family_regulators"/>
</dbReference>
<feature type="domain" description="HTH araC/xylS-type" evidence="4">
    <location>
        <begin position="234"/>
        <end position="334"/>
    </location>
</feature>
<name>A0A1T5BKE7_9SPHN</name>
<dbReference type="PANTHER" id="PTHR46796:SF12">
    <property type="entry name" value="HTH-TYPE DNA-BINDING TRANSCRIPTIONAL ACTIVATOR EUTR"/>
    <property type="match status" value="1"/>
</dbReference>
<keyword evidence="3" id="KW-0804">Transcription</keyword>
<reference evidence="6" key="1">
    <citation type="submission" date="2017-02" db="EMBL/GenBank/DDBJ databases">
        <authorList>
            <person name="Varghese N."/>
            <person name="Submissions S."/>
        </authorList>
    </citation>
    <scope>NUCLEOTIDE SEQUENCE [LARGE SCALE GENOMIC DNA]</scope>
    <source>
        <strain evidence="6">UM2</strain>
    </source>
</reference>
<evidence type="ECO:0000313" key="5">
    <source>
        <dbReference type="EMBL" id="SKB47470.1"/>
    </source>
</evidence>
<dbReference type="InterPro" id="IPR018060">
    <property type="entry name" value="HTH_AraC"/>
</dbReference>
<gene>
    <name evidence="5" type="ORF">SAMN06295920_10364</name>
</gene>
<dbReference type="InterPro" id="IPR018062">
    <property type="entry name" value="HTH_AraC-typ_CS"/>
</dbReference>
<dbReference type="Proteomes" id="UP000189818">
    <property type="component" value="Unassembled WGS sequence"/>
</dbReference>
<dbReference type="PROSITE" id="PS01124">
    <property type="entry name" value="HTH_ARAC_FAMILY_2"/>
    <property type="match status" value="1"/>
</dbReference>
<dbReference type="STRING" id="439228.SAMN06295920_10364"/>
<evidence type="ECO:0000256" key="3">
    <source>
        <dbReference type="ARBA" id="ARBA00023163"/>
    </source>
</evidence>
<evidence type="ECO:0000256" key="1">
    <source>
        <dbReference type="ARBA" id="ARBA00023015"/>
    </source>
</evidence>